<dbReference type="SUPFAM" id="SSF52047">
    <property type="entry name" value="RNI-like"/>
    <property type="match status" value="1"/>
</dbReference>
<dbReference type="GO" id="GO:0048471">
    <property type="term" value="C:perinuclear region of cytoplasm"/>
    <property type="evidence" value="ECO:0007669"/>
    <property type="project" value="TreeGrafter"/>
</dbReference>
<dbReference type="GO" id="GO:0005829">
    <property type="term" value="C:cytosol"/>
    <property type="evidence" value="ECO:0007669"/>
    <property type="project" value="TreeGrafter"/>
</dbReference>
<sequence>MLCRPPTLTLVCVTGCSEECVRFSMSRDHVKQAELLNILTKSHEDPKKAKSVFVDDDSWSKDLIPCLSTLCLENIVQNFEDNPVLNQLKPHQQDYVLERLSTSLPLHVTSKLIRDGVYWRRCCEHHWDICDVTDYENSWKRMFFERRLENLIEEFVPGVTDLHVILDMIPHSREYVRHLNITQLRVSDDKTYLDHFDFNTMLHKLCLLEELHVICNVRVCRMNFEWNMVELSEQDGECLAKAAQHCKTLKVQRSGIRDQLCQLMCPYMYHHHSLRELDLCHNLISEDGAKALSDLLIRSRLETLNICDNHIHDQGAKALAFALSKNSTLLNLNLRLNRVKDDGGEALSKALLVNHTLQHLNLAANDVTGPTAVAMANALVENKTIKIIILSCNMLGPLDDSDMTDSPPPRCLFHICCSLHDNNHKSITSYLSLQKSTFLQS</sequence>
<dbReference type="SMART" id="SM00368">
    <property type="entry name" value="LRR_RI"/>
    <property type="match status" value="4"/>
</dbReference>
<dbReference type="InterPro" id="IPR001611">
    <property type="entry name" value="Leu-rich_rpt"/>
</dbReference>
<evidence type="ECO:0000313" key="1">
    <source>
        <dbReference type="Ensembl" id="ENSCSEP00000001640.1"/>
    </source>
</evidence>
<dbReference type="Proteomes" id="UP000265120">
    <property type="component" value="Chromosome 10"/>
</dbReference>
<dbReference type="STRING" id="244447.ENSCSEP00000001640"/>
<dbReference type="GO" id="GO:0006913">
    <property type="term" value="P:nucleocytoplasmic transport"/>
    <property type="evidence" value="ECO:0007669"/>
    <property type="project" value="TreeGrafter"/>
</dbReference>
<name>A0A3P8UN10_CYNSE</name>
<protein>
    <submittedName>
        <fullName evidence="1">T-complex-associated-testis-expressed 1</fullName>
    </submittedName>
</protein>
<dbReference type="Gene3D" id="3.80.10.10">
    <property type="entry name" value="Ribonuclease Inhibitor"/>
    <property type="match status" value="2"/>
</dbReference>
<reference evidence="1" key="3">
    <citation type="submission" date="2025-09" db="UniProtKB">
        <authorList>
            <consortium name="Ensembl"/>
        </authorList>
    </citation>
    <scope>IDENTIFICATION</scope>
</reference>
<dbReference type="GO" id="GO:0031267">
    <property type="term" value="F:small GTPase binding"/>
    <property type="evidence" value="ECO:0007669"/>
    <property type="project" value="TreeGrafter"/>
</dbReference>
<reference evidence="1 2" key="1">
    <citation type="journal article" date="2014" name="Nat. Genet.">
        <title>Whole-genome sequence of a flatfish provides insights into ZW sex chromosome evolution and adaptation to a benthic lifestyle.</title>
        <authorList>
            <person name="Chen S."/>
            <person name="Zhang G."/>
            <person name="Shao C."/>
            <person name="Huang Q."/>
            <person name="Liu G."/>
            <person name="Zhang P."/>
            <person name="Song W."/>
            <person name="An N."/>
            <person name="Chalopin D."/>
            <person name="Volff J.N."/>
            <person name="Hong Y."/>
            <person name="Li Q."/>
            <person name="Sha Z."/>
            <person name="Zhou H."/>
            <person name="Xie M."/>
            <person name="Yu Q."/>
            <person name="Liu Y."/>
            <person name="Xiang H."/>
            <person name="Wang N."/>
            <person name="Wu K."/>
            <person name="Yang C."/>
            <person name="Zhou Q."/>
            <person name="Liao X."/>
            <person name="Yang L."/>
            <person name="Hu Q."/>
            <person name="Zhang J."/>
            <person name="Meng L."/>
            <person name="Jin L."/>
            <person name="Tian Y."/>
            <person name="Lian J."/>
            <person name="Yang J."/>
            <person name="Miao G."/>
            <person name="Liu S."/>
            <person name="Liang Z."/>
            <person name="Yan F."/>
            <person name="Li Y."/>
            <person name="Sun B."/>
            <person name="Zhang H."/>
            <person name="Zhang J."/>
            <person name="Zhu Y."/>
            <person name="Du M."/>
            <person name="Zhao Y."/>
            <person name="Schartl M."/>
            <person name="Tang Q."/>
            <person name="Wang J."/>
        </authorList>
    </citation>
    <scope>NUCLEOTIDE SEQUENCE</scope>
</reference>
<dbReference type="GO" id="GO:0005096">
    <property type="term" value="F:GTPase activator activity"/>
    <property type="evidence" value="ECO:0007669"/>
    <property type="project" value="InterPro"/>
</dbReference>
<dbReference type="InterPro" id="IPR027038">
    <property type="entry name" value="RanGap"/>
</dbReference>
<dbReference type="InterPro" id="IPR032675">
    <property type="entry name" value="LRR_dom_sf"/>
</dbReference>
<dbReference type="GeneTree" id="ENSGT00940000159341"/>
<dbReference type="PANTHER" id="PTHR24113">
    <property type="entry name" value="RAN GTPASE-ACTIVATING PROTEIN 1"/>
    <property type="match status" value="1"/>
</dbReference>
<organism evidence="1 2">
    <name type="scientific">Cynoglossus semilaevis</name>
    <name type="common">Tongue sole</name>
    <dbReference type="NCBI Taxonomy" id="244447"/>
    <lineage>
        <taxon>Eukaryota</taxon>
        <taxon>Metazoa</taxon>
        <taxon>Chordata</taxon>
        <taxon>Craniata</taxon>
        <taxon>Vertebrata</taxon>
        <taxon>Euteleostomi</taxon>
        <taxon>Actinopterygii</taxon>
        <taxon>Neopterygii</taxon>
        <taxon>Teleostei</taxon>
        <taxon>Neoteleostei</taxon>
        <taxon>Acanthomorphata</taxon>
        <taxon>Carangaria</taxon>
        <taxon>Pleuronectiformes</taxon>
        <taxon>Pleuronectoidei</taxon>
        <taxon>Cynoglossidae</taxon>
        <taxon>Cynoglossinae</taxon>
        <taxon>Cynoglossus</taxon>
    </lineage>
</organism>
<dbReference type="InParanoid" id="A0A3P8UN10"/>
<dbReference type="Pfam" id="PF13516">
    <property type="entry name" value="LRR_6"/>
    <property type="match status" value="4"/>
</dbReference>
<reference evidence="1" key="2">
    <citation type="submission" date="2025-08" db="UniProtKB">
        <authorList>
            <consortium name="Ensembl"/>
        </authorList>
    </citation>
    <scope>IDENTIFICATION</scope>
</reference>
<dbReference type="GO" id="GO:0005634">
    <property type="term" value="C:nucleus"/>
    <property type="evidence" value="ECO:0007669"/>
    <property type="project" value="TreeGrafter"/>
</dbReference>
<dbReference type="Ensembl" id="ENSCSET00000001671.1">
    <property type="protein sequence ID" value="ENSCSEP00000001640.1"/>
    <property type="gene ID" value="ENSCSEG00000001107.1"/>
</dbReference>
<dbReference type="AlphaFoldDB" id="A0A3P8UN10"/>
<keyword evidence="2" id="KW-1185">Reference proteome</keyword>
<accession>A0A3P8UN10</accession>
<evidence type="ECO:0000313" key="2">
    <source>
        <dbReference type="Proteomes" id="UP000265120"/>
    </source>
</evidence>
<proteinExistence type="predicted"/>
<dbReference type="PANTHER" id="PTHR24113:SF15">
    <property type="entry name" value="NACHT DOMAIN-CONTAINING PROTEIN"/>
    <property type="match status" value="1"/>
</dbReference>